<keyword evidence="3 7" id="KW-0694">RNA-binding</keyword>
<evidence type="ECO:0000313" key="12">
    <source>
        <dbReference type="Proteomes" id="UP000032420"/>
    </source>
</evidence>
<dbReference type="AlphaFoldDB" id="A0A078KEB9"/>
<dbReference type="Gene3D" id="3.90.470.10">
    <property type="entry name" value="Ribosomal protein L22/L17"/>
    <property type="match status" value="1"/>
</dbReference>
<dbReference type="HOGENOM" id="CLU_083987_3_3_6"/>
<dbReference type="GO" id="GO:0019843">
    <property type="term" value="F:rRNA binding"/>
    <property type="evidence" value="ECO:0007669"/>
    <property type="project" value="UniProtKB-UniRule"/>
</dbReference>
<evidence type="ECO:0000256" key="8">
    <source>
        <dbReference type="RuleBase" id="RU004005"/>
    </source>
</evidence>
<protein>
    <recommendedName>
        <fullName evidence="6 7">Large ribosomal subunit protein uL22</fullName>
    </recommendedName>
</protein>
<evidence type="ECO:0000256" key="4">
    <source>
        <dbReference type="ARBA" id="ARBA00022980"/>
    </source>
</evidence>
<reference evidence="12" key="1">
    <citation type="submission" date="2014-07" db="EMBL/GenBank/DDBJ databases">
        <authorList>
            <person name="Santos-Garcia D."/>
        </authorList>
    </citation>
    <scope>NUCLEOTIDE SEQUENCE [LARGE SCALE GENOMIC DNA]</scope>
</reference>
<dbReference type="Proteomes" id="UP000032420">
    <property type="component" value="Chromosome I"/>
</dbReference>
<dbReference type="OrthoDB" id="9805969at2"/>
<proteinExistence type="inferred from homology"/>
<comment type="similarity">
    <text evidence="1 7 8">Belongs to the universal ribosomal protein uL22 family.</text>
</comment>
<dbReference type="HAMAP" id="MF_01331_B">
    <property type="entry name" value="Ribosomal_uL22_B"/>
    <property type="match status" value="1"/>
</dbReference>
<evidence type="ECO:0000256" key="10">
    <source>
        <dbReference type="RuleBase" id="RU004008"/>
    </source>
</evidence>
<dbReference type="PROSITE" id="PS00464">
    <property type="entry name" value="RIBOSOMAL_L22"/>
    <property type="match status" value="1"/>
</dbReference>
<evidence type="ECO:0000256" key="7">
    <source>
        <dbReference type="HAMAP-Rule" id="MF_01331"/>
    </source>
</evidence>
<dbReference type="KEGG" id="eme:CEM_099"/>
<dbReference type="GO" id="GO:0006412">
    <property type="term" value="P:translation"/>
    <property type="evidence" value="ECO:0007669"/>
    <property type="project" value="UniProtKB-UniRule"/>
</dbReference>
<dbReference type="PANTHER" id="PTHR13501:SF8">
    <property type="entry name" value="LARGE RIBOSOMAL SUBUNIT PROTEIN UL22M"/>
    <property type="match status" value="1"/>
</dbReference>
<comment type="function">
    <text evidence="7">The globular domain of the protein is located near the polypeptide exit tunnel on the outside of the subunit, while an extended beta-hairpin is found that lines the wall of the exit tunnel in the center of the 70S ribosome.</text>
</comment>
<comment type="function">
    <text evidence="7 10">This protein binds specifically to 23S rRNA; its binding is stimulated by other ribosomal proteins, e.g., L4, L17, and L20. It is important during the early stages of 50S assembly. It makes multiple contacts with different domains of the 23S rRNA in the assembled 50S subunit and ribosome.</text>
</comment>
<dbReference type="InterPro" id="IPR018260">
    <property type="entry name" value="Ribosomal_uL22_CS"/>
</dbReference>
<evidence type="ECO:0000256" key="6">
    <source>
        <dbReference type="ARBA" id="ARBA00035207"/>
    </source>
</evidence>
<dbReference type="PANTHER" id="PTHR13501">
    <property type="entry name" value="CHLOROPLAST 50S RIBOSOMAL PROTEIN L22-RELATED"/>
    <property type="match status" value="1"/>
</dbReference>
<dbReference type="InterPro" id="IPR047867">
    <property type="entry name" value="Ribosomal_uL22_bac/org-type"/>
</dbReference>
<dbReference type="GO" id="GO:0003735">
    <property type="term" value="F:structural constituent of ribosome"/>
    <property type="evidence" value="ECO:0007669"/>
    <property type="project" value="InterPro"/>
</dbReference>
<evidence type="ECO:0000256" key="9">
    <source>
        <dbReference type="RuleBase" id="RU004006"/>
    </source>
</evidence>
<dbReference type="EMBL" id="LM655252">
    <property type="protein sequence ID" value="CDZ16367.1"/>
    <property type="molecule type" value="Genomic_DNA"/>
</dbReference>
<comment type="subunit">
    <text evidence="7 9">Part of the 50S ribosomal subunit.</text>
</comment>
<keyword evidence="4 7" id="KW-0689">Ribosomal protein</keyword>
<dbReference type="SUPFAM" id="SSF54843">
    <property type="entry name" value="Ribosomal protein L22"/>
    <property type="match status" value="1"/>
</dbReference>
<evidence type="ECO:0000256" key="5">
    <source>
        <dbReference type="ARBA" id="ARBA00023274"/>
    </source>
</evidence>
<dbReference type="InterPro" id="IPR036394">
    <property type="entry name" value="Ribosomal_uL22_sf"/>
</dbReference>
<keyword evidence="2 7" id="KW-0699">rRNA-binding</keyword>
<keyword evidence="12" id="KW-1185">Reference proteome</keyword>
<dbReference type="InterPro" id="IPR001063">
    <property type="entry name" value="Ribosomal_uL22"/>
</dbReference>
<name>A0A078KEB9_9GAMM</name>
<evidence type="ECO:0000256" key="3">
    <source>
        <dbReference type="ARBA" id="ARBA00022884"/>
    </source>
</evidence>
<gene>
    <name evidence="7 11" type="primary">rplV</name>
    <name evidence="11" type="ORF">CEM_099</name>
</gene>
<dbReference type="GO" id="GO:0022625">
    <property type="term" value="C:cytosolic large ribosomal subunit"/>
    <property type="evidence" value="ECO:0007669"/>
    <property type="project" value="TreeGrafter"/>
</dbReference>
<evidence type="ECO:0000313" key="11">
    <source>
        <dbReference type="EMBL" id="CDZ16367.1"/>
    </source>
</evidence>
<sequence>MEELASVKLYNARISTQKARLLADKVRGKLVYDALNILSFYNKKAAIIIKKILKYAIYNVETKNINIDILYISTIYINRSVFIKRSYARAKGRTDRLMKPSCNIIVKLRLIKDQLYGSKSQSYWN</sequence>
<accession>A0A078KEB9</accession>
<dbReference type="NCBIfam" id="TIGR01044">
    <property type="entry name" value="rplV_bact"/>
    <property type="match status" value="1"/>
</dbReference>
<evidence type="ECO:0000256" key="2">
    <source>
        <dbReference type="ARBA" id="ARBA00022730"/>
    </source>
</evidence>
<dbReference type="Pfam" id="PF00237">
    <property type="entry name" value="Ribosomal_L22"/>
    <property type="match status" value="1"/>
</dbReference>
<evidence type="ECO:0000256" key="1">
    <source>
        <dbReference type="ARBA" id="ARBA00009451"/>
    </source>
</evidence>
<organism evidence="11 12">
    <name type="scientific">Candidatus Johnevansia muelleri</name>
    <dbReference type="NCBI Taxonomy" id="1495769"/>
    <lineage>
        <taxon>Bacteria</taxon>
        <taxon>Pseudomonadati</taxon>
        <taxon>Pseudomonadota</taxon>
        <taxon>Gammaproteobacteria</taxon>
        <taxon>Candidatus Johnevansiales</taxon>
        <taxon>Candidatus Johnevansiaceae</taxon>
        <taxon>Candidatus Johnevansia</taxon>
    </lineage>
</organism>
<dbReference type="InterPro" id="IPR005727">
    <property type="entry name" value="Ribosomal_uL22_bac/chlpt-type"/>
</dbReference>
<dbReference type="STRING" id="1495769.CEM_099"/>
<keyword evidence="5 7" id="KW-0687">Ribonucleoprotein</keyword>